<evidence type="ECO:0000313" key="4">
    <source>
        <dbReference type="Proteomes" id="UP001519296"/>
    </source>
</evidence>
<comment type="caution">
    <text evidence="3">The sequence shown here is derived from an EMBL/GenBank/DDBJ whole genome shotgun (WGS) entry which is preliminary data.</text>
</comment>
<dbReference type="Proteomes" id="UP001519296">
    <property type="component" value="Unassembled WGS sequence"/>
</dbReference>
<dbReference type="InterPro" id="IPR029068">
    <property type="entry name" value="Glyas_Bleomycin-R_OHBP_Dase"/>
</dbReference>
<proteinExistence type="predicted"/>
<evidence type="ECO:0000313" key="3">
    <source>
        <dbReference type="EMBL" id="MBP2623745.1"/>
    </source>
</evidence>
<evidence type="ECO:0000259" key="2">
    <source>
        <dbReference type="Pfam" id="PF14507"/>
    </source>
</evidence>
<dbReference type="InterPro" id="IPR032703">
    <property type="entry name" value="CppA_C"/>
</dbReference>
<dbReference type="Pfam" id="PF14507">
    <property type="entry name" value="CppA_C"/>
    <property type="match status" value="1"/>
</dbReference>
<organism evidence="3 4">
    <name type="scientific">Streptococcus oricebi</name>
    <dbReference type="NCBI Taxonomy" id="1547447"/>
    <lineage>
        <taxon>Bacteria</taxon>
        <taxon>Bacillati</taxon>
        <taxon>Bacillota</taxon>
        <taxon>Bacilli</taxon>
        <taxon>Lactobacillales</taxon>
        <taxon>Streptococcaceae</taxon>
        <taxon>Streptococcus</taxon>
    </lineage>
</organism>
<dbReference type="InterPro" id="IPR032702">
    <property type="entry name" value="CppA_N"/>
</dbReference>
<feature type="domain" description="CppA N-terminal" evidence="1">
    <location>
        <begin position="11"/>
        <end position="125"/>
    </location>
</feature>
<dbReference type="SUPFAM" id="SSF54593">
    <property type="entry name" value="Glyoxalase/Bleomycin resistance protein/Dihydroxybiphenyl dioxygenase"/>
    <property type="match status" value="1"/>
</dbReference>
<name>A0ABS5B4L5_9STRE</name>
<dbReference type="Gene3D" id="3.10.180.10">
    <property type="entry name" value="2,3-Dihydroxybiphenyl 1,2-Dioxygenase, domain 1"/>
    <property type="match status" value="1"/>
</dbReference>
<gene>
    <name evidence="3" type="ORF">C4K46_07300</name>
</gene>
<keyword evidence="4" id="KW-1185">Reference proteome</keyword>
<feature type="domain" description="CppA C-terminal" evidence="2">
    <location>
        <begin position="146"/>
        <end position="242"/>
    </location>
</feature>
<dbReference type="RefSeq" id="WP_209628246.1">
    <property type="nucleotide sequence ID" value="NZ_PRDG01000004.1"/>
</dbReference>
<evidence type="ECO:0000259" key="1">
    <source>
        <dbReference type="Pfam" id="PF14506"/>
    </source>
</evidence>
<protein>
    <submittedName>
        <fullName evidence="3">Proteinase</fullName>
    </submittedName>
</protein>
<dbReference type="Gene3D" id="3.10.180.40">
    <property type="entry name" value="C3-degrading proteinase like domains"/>
    <property type="match status" value="1"/>
</dbReference>
<dbReference type="EMBL" id="PRDG01000004">
    <property type="protein sequence ID" value="MBP2623745.1"/>
    <property type="molecule type" value="Genomic_DNA"/>
</dbReference>
<reference evidence="3 4" key="1">
    <citation type="submission" date="2018-02" db="EMBL/GenBank/DDBJ databases">
        <title>Draft genome sequence of Streptococcus oricebi CCUG 70868T type strain.</title>
        <authorList>
            <person name="Mendez V."/>
            <person name="Salva-Serra F."/>
            <person name="Jaen-Luchoro D."/>
            <person name="Gonzales-Siles L."/>
            <person name="Karlsson R."/>
            <person name="Engstrom-Jakobsson H."/>
            <person name="Busquets A."/>
            <person name="Gomila M."/>
            <person name="Pineiro-Iglesias B."/>
            <person name="Bennasar-Figueras A."/>
            <person name="Seeger M."/>
            <person name="Moore E."/>
        </authorList>
    </citation>
    <scope>NUCLEOTIDE SEQUENCE [LARGE SCALE GENOMIC DNA]</scope>
    <source>
        <strain evidence="3 4">CCUG 70868</strain>
    </source>
</reference>
<accession>A0ABS5B4L5</accession>
<sequence length="245" mass="27762">MGKKNQMIQTIPVVRVNNRNRNLKFYLESLGMKNLLEEGATASLGDQTKTERLLLEEVPSTRARKVEGTKKLGRIIFRVAEASEVESLLADLAGDYELYQGPKGYAFSLQSPEGDTFLLHAEASYLDLKPLSERPSFKKAADFQGLSQFELEKIEICVPQVQESQSFYQKLLGTTDLLDFKEAQGADLTTSDFVWDLSMLKFQLADFEVADLAVRLKPDQYFLPKSKKFFLVADPSQIELWFEAL</sequence>
<dbReference type="Pfam" id="PF14506">
    <property type="entry name" value="CppA_N"/>
    <property type="match status" value="1"/>
</dbReference>